<name>A0ACB9ZBX8_9PEZI</name>
<sequence>MMAPGRSMESILRIGQTLRGRASRYSVIKELYRAADQGAVYLATNDEGKKSVLKSVKGHWRLQNEVNILKKYQARTPFLRPLEDEIEDPEDPPTIVLKHLDSDLRTESKRKTLSRPEIKQVGKIILEVLHTLHQDGMVHTDIKLDNIFVNLGEPPEQRFANILIGDCGGVVHKDSKFARDGHLISSSIARSPEAGFQLPLLFGDDYYIFNPANDGIKFEDPEHDIGVLIRMYQFFGPFPDSYRGIANENALAAIDFLHSEGPPTKPFHLVTSREMPLADKNFILKVMKLDPRDRPTAEQLLKDEWFTEESGDTRVPSCSQESNPEERG</sequence>
<keyword evidence="1" id="KW-0418">Kinase</keyword>
<evidence type="ECO:0000313" key="1">
    <source>
        <dbReference type="EMBL" id="KAI4868634.1"/>
    </source>
</evidence>
<evidence type="ECO:0000313" key="2">
    <source>
        <dbReference type="Proteomes" id="UP001497700"/>
    </source>
</evidence>
<proteinExistence type="predicted"/>
<dbReference type="EMBL" id="MU393436">
    <property type="protein sequence ID" value="KAI4868634.1"/>
    <property type="molecule type" value="Genomic_DNA"/>
</dbReference>
<reference evidence="1 2" key="1">
    <citation type="journal article" date="2022" name="New Phytol.">
        <title>Ecological generalism drives hyperdiversity of secondary metabolite gene clusters in xylarialean endophytes.</title>
        <authorList>
            <person name="Franco M.E.E."/>
            <person name="Wisecaver J.H."/>
            <person name="Arnold A.E."/>
            <person name="Ju Y.M."/>
            <person name="Slot J.C."/>
            <person name="Ahrendt S."/>
            <person name="Moore L.P."/>
            <person name="Eastman K.E."/>
            <person name="Scott K."/>
            <person name="Konkel Z."/>
            <person name="Mondo S.J."/>
            <person name="Kuo A."/>
            <person name="Hayes R.D."/>
            <person name="Haridas S."/>
            <person name="Andreopoulos B."/>
            <person name="Riley R."/>
            <person name="LaButti K."/>
            <person name="Pangilinan J."/>
            <person name="Lipzen A."/>
            <person name="Amirebrahimi M."/>
            <person name="Yan J."/>
            <person name="Adam C."/>
            <person name="Keymanesh K."/>
            <person name="Ng V."/>
            <person name="Louie K."/>
            <person name="Northen T."/>
            <person name="Drula E."/>
            <person name="Henrissat B."/>
            <person name="Hsieh H.M."/>
            <person name="Youens-Clark K."/>
            <person name="Lutzoni F."/>
            <person name="Miadlikowska J."/>
            <person name="Eastwood D.C."/>
            <person name="Hamelin R.C."/>
            <person name="Grigoriev I.V."/>
            <person name="U'Ren J.M."/>
        </authorList>
    </citation>
    <scope>NUCLEOTIDE SEQUENCE [LARGE SCALE GENOMIC DNA]</scope>
    <source>
        <strain evidence="1 2">CBS 119005</strain>
    </source>
</reference>
<protein>
    <submittedName>
        <fullName evidence="1">Serine/threonine protein kinase</fullName>
    </submittedName>
</protein>
<comment type="caution">
    <text evidence="1">The sequence shown here is derived from an EMBL/GenBank/DDBJ whole genome shotgun (WGS) entry which is preliminary data.</text>
</comment>
<gene>
    <name evidence="1" type="ORF">F4820DRAFT_456218</name>
</gene>
<keyword evidence="1" id="KW-0808">Transferase</keyword>
<organism evidence="1 2">
    <name type="scientific">Hypoxylon rubiginosum</name>
    <dbReference type="NCBI Taxonomy" id="110542"/>
    <lineage>
        <taxon>Eukaryota</taxon>
        <taxon>Fungi</taxon>
        <taxon>Dikarya</taxon>
        <taxon>Ascomycota</taxon>
        <taxon>Pezizomycotina</taxon>
        <taxon>Sordariomycetes</taxon>
        <taxon>Xylariomycetidae</taxon>
        <taxon>Xylariales</taxon>
        <taxon>Hypoxylaceae</taxon>
        <taxon>Hypoxylon</taxon>
    </lineage>
</organism>
<keyword evidence="2" id="KW-1185">Reference proteome</keyword>
<dbReference type="Proteomes" id="UP001497700">
    <property type="component" value="Unassembled WGS sequence"/>
</dbReference>
<accession>A0ACB9ZBX8</accession>
<keyword evidence="1" id="KW-0723">Serine/threonine-protein kinase</keyword>